<dbReference type="AlphaFoldDB" id="A0AAD6UYV8"/>
<evidence type="ECO:0000256" key="1">
    <source>
        <dbReference type="SAM" id="MobiDB-lite"/>
    </source>
</evidence>
<protein>
    <recommendedName>
        <fullName evidence="4">BTB domain-containing protein</fullName>
    </recommendedName>
</protein>
<feature type="region of interest" description="Disordered" evidence="1">
    <location>
        <begin position="1"/>
        <end position="25"/>
    </location>
</feature>
<proteinExistence type="predicted"/>
<accession>A0AAD6UYV8</accession>
<dbReference type="Proteomes" id="UP001219525">
    <property type="component" value="Unassembled WGS sequence"/>
</dbReference>
<sequence length="337" mass="37531">MSQTAADSVANAGHPFSPTSDEQNPPDLILRSSDLVDFYVHKDMLSFRWTFLKNMLAFPEPRGESANPTKDGLPLVILPEPSVVLELLLVLCYPRFGVGRNLIRELGGLDAAYEAAEKYDISGGKELIEAWLVDPRLLQTEPYRVFAIACHRGLEHVAKLAAMATLTRPPFDPSVTDSIPEFKAITAHHLCRLQIFHHRCCDMLLWTLRERAAAGAPDLFSPENDPCSVLWWEEESRGHVAGCGAKFHEDEGGPLLESAAWFRLHLHSLEETCVIHHDSGWIAQKVAELSPPVLMAISKCPRCVEYATNHLKTMGMEVEVKANQKFQVAVAQISFTV</sequence>
<evidence type="ECO:0000313" key="3">
    <source>
        <dbReference type="Proteomes" id="UP001219525"/>
    </source>
</evidence>
<dbReference type="EMBL" id="JARJCW010000076">
    <property type="protein sequence ID" value="KAJ7197758.1"/>
    <property type="molecule type" value="Genomic_DNA"/>
</dbReference>
<gene>
    <name evidence="2" type="ORF">GGX14DRAFT_402386</name>
</gene>
<organism evidence="2 3">
    <name type="scientific">Mycena pura</name>
    <dbReference type="NCBI Taxonomy" id="153505"/>
    <lineage>
        <taxon>Eukaryota</taxon>
        <taxon>Fungi</taxon>
        <taxon>Dikarya</taxon>
        <taxon>Basidiomycota</taxon>
        <taxon>Agaricomycotina</taxon>
        <taxon>Agaricomycetes</taxon>
        <taxon>Agaricomycetidae</taxon>
        <taxon>Agaricales</taxon>
        <taxon>Marasmiineae</taxon>
        <taxon>Mycenaceae</taxon>
        <taxon>Mycena</taxon>
    </lineage>
</organism>
<evidence type="ECO:0008006" key="4">
    <source>
        <dbReference type="Google" id="ProtNLM"/>
    </source>
</evidence>
<reference evidence="2" key="1">
    <citation type="submission" date="2023-03" db="EMBL/GenBank/DDBJ databases">
        <title>Massive genome expansion in bonnet fungi (Mycena s.s.) driven by repeated elements and novel gene families across ecological guilds.</title>
        <authorList>
            <consortium name="Lawrence Berkeley National Laboratory"/>
            <person name="Harder C.B."/>
            <person name="Miyauchi S."/>
            <person name="Viragh M."/>
            <person name="Kuo A."/>
            <person name="Thoen E."/>
            <person name="Andreopoulos B."/>
            <person name="Lu D."/>
            <person name="Skrede I."/>
            <person name="Drula E."/>
            <person name="Henrissat B."/>
            <person name="Morin E."/>
            <person name="Kohler A."/>
            <person name="Barry K."/>
            <person name="LaButti K."/>
            <person name="Morin E."/>
            <person name="Salamov A."/>
            <person name="Lipzen A."/>
            <person name="Mereny Z."/>
            <person name="Hegedus B."/>
            <person name="Baldrian P."/>
            <person name="Stursova M."/>
            <person name="Weitz H."/>
            <person name="Taylor A."/>
            <person name="Grigoriev I.V."/>
            <person name="Nagy L.G."/>
            <person name="Martin F."/>
            <person name="Kauserud H."/>
        </authorList>
    </citation>
    <scope>NUCLEOTIDE SEQUENCE</scope>
    <source>
        <strain evidence="2">9144</strain>
    </source>
</reference>
<evidence type="ECO:0000313" key="2">
    <source>
        <dbReference type="EMBL" id="KAJ7197758.1"/>
    </source>
</evidence>
<keyword evidence="3" id="KW-1185">Reference proteome</keyword>
<dbReference type="Gene3D" id="3.30.710.10">
    <property type="entry name" value="Potassium Channel Kv1.1, Chain A"/>
    <property type="match status" value="1"/>
</dbReference>
<dbReference type="InterPro" id="IPR011333">
    <property type="entry name" value="SKP1/BTB/POZ_sf"/>
</dbReference>
<comment type="caution">
    <text evidence="2">The sequence shown here is derived from an EMBL/GenBank/DDBJ whole genome shotgun (WGS) entry which is preliminary data.</text>
</comment>
<name>A0AAD6UYV8_9AGAR</name>